<dbReference type="Gene3D" id="3.30.160.60">
    <property type="entry name" value="Classic Zinc Finger"/>
    <property type="match status" value="1"/>
</dbReference>
<dbReference type="Pfam" id="PF02618">
    <property type="entry name" value="YceG"/>
    <property type="match status" value="1"/>
</dbReference>
<feature type="region of interest" description="Disordered" evidence="8">
    <location>
        <begin position="1"/>
        <end position="139"/>
    </location>
</feature>
<evidence type="ECO:0000256" key="5">
    <source>
        <dbReference type="ARBA" id="ARBA00023239"/>
    </source>
</evidence>
<keyword evidence="3 7" id="KW-1133">Transmembrane helix</keyword>
<dbReference type="RefSeq" id="WP_387700869.1">
    <property type="nucleotide sequence ID" value="NZ_JBIAMX010000008.1"/>
</dbReference>
<evidence type="ECO:0000256" key="7">
    <source>
        <dbReference type="HAMAP-Rule" id="MF_02065"/>
    </source>
</evidence>
<feature type="compositionally biased region" description="Basic and acidic residues" evidence="8">
    <location>
        <begin position="83"/>
        <end position="92"/>
    </location>
</feature>
<dbReference type="Proteomes" id="UP001601444">
    <property type="component" value="Unassembled WGS sequence"/>
</dbReference>
<feature type="site" description="Important for catalytic activity" evidence="7">
    <location>
        <position position="400"/>
    </location>
</feature>
<dbReference type="NCBIfam" id="TIGR00247">
    <property type="entry name" value="endolytic transglycosylase MltG"/>
    <property type="match status" value="1"/>
</dbReference>
<dbReference type="EMBL" id="JBIAMX010000008">
    <property type="protein sequence ID" value="MFF0544289.1"/>
    <property type="molecule type" value="Genomic_DNA"/>
</dbReference>
<evidence type="ECO:0000313" key="10">
    <source>
        <dbReference type="Proteomes" id="UP001601444"/>
    </source>
</evidence>
<comment type="similarity">
    <text evidence="7">Belongs to the transglycosylase MltG family.</text>
</comment>
<comment type="caution">
    <text evidence="9">The sequence shown here is derived from an EMBL/GenBank/DDBJ whole genome shotgun (WGS) entry which is preliminary data.</text>
</comment>
<evidence type="ECO:0000256" key="1">
    <source>
        <dbReference type="ARBA" id="ARBA00022475"/>
    </source>
</evidence>
<accession>A0ABW6PPK3</accession>
<evidence type="ECO:0000256" key="3">
    <source>
        <dbReference type="ARBA" id="ARBA00022989"/>
    </source>
</evidence>
<reference evidence="9 10" key="1">
    <citation type="submission" date="2024-10" db="EMBL/GenBank/DDBJ databases">
        <title>The Natural Products Discovery Center: Release of the First 8490 Sequenced Strains for Exploring Actinobacteria Biosynthetic Diversity.</title>
        <authorList>
            <person name="Kalkreuter E."/>
            <person name="Kautsar S.A."/>
            <person name="Yang D."/>
            <person name="Bader C.D."/>
            <person name="Teijaro C.N."/>
            <person name="Fluegel L."/>
            <person name="Davis C.M."/>
            <person name="Simpson J.R."/>
            <person name="Lauterbach L."/>
            <person name="Steele A.D."/>
            <person name="Gui C."/>
            <person name="Meng S."/>
            <person name="Li G."/>
            <person name="Viehrig K."/>
            <person name="Ye F."/>
            <person name="Su P."/>
            <person name="Kiefer A.F."/>
            <person name="Nichols A."/>
            <person name="Cepeda A.J."/>
            <person name="Yan W."/>
            <person name="Fan B."/>
            <person name="Jiang Y."/>
            <person name="Adhikari A."/>
            <person name="Zheng C.-J."/>
            <person name="Schuster L."/>
            <person name="Cowan T.M."/>
            <person name="Smanski M.J."/>
            <person name="Chevrette M.G."/>
            <person name="De Carvalho L.P.S."/>
            <person name="Shen B."/>
        </authorList>
    </citation>
    <scope>NUCLEOTIDE SEQUENCE [LARGE SCALE GENOMIC DNA]</scope>
    <source>
        <strain evidence="9 10">NPDC004045</strain>
    </source>
</reference>
<dbReference type="Gene3D" id="3.30.1490.480">
    <property type="entry name" value="Endolytic murein transglycosylase"/>
    <property type="match status" value="1"/>
</dbReference>
<keyword evidence="4 7" id="KW-0472">Membrane</keyword>
<feature type="compositionally biased region" description="Basic and acidic residues" evidence="8">
    <location>
        <begin position="100"/>
        <end position="125"/>
    </location>
</feature>
<proteinExistence type="inferred from homology"/>
<evidence type="ECO:0000256" key="6">
    <source>
        <dbReference type="ARBA" id="ARBA00023316"/>
    </source>
</evidence>
<dbReference type="PANTHER" id="PTHR30518:SF2">
    <property type="entry name" value="ENDOLYTIC MUREIN TRANSGLYCOSYLASE"/>
    <property type="match status" value="1"/>
</dbReference>
<feature type="compositionally biased region" description="Basic residues" evidence="8">
    <location>
        <begin position="126"/>
        <end position="139"/>
    </location>
</feature>
<comment type="catalytic activity">
    <reaction evidence="7">
        <text>a peptidoglycan chain = a peptidoglycan chain with N-acetyl-1,6-anhydromuramyl-[peptide] at the reducing end + a peptidoglycan chain with N-acetylglucosamine at the non-reducing end.</text>
        <dbReference type="EC" id="4.2.2.29"/>
    </reaction>
</comment>
<comment type="subcellular location">
    <subcellularLocation>
        <location evidence="7">Cell membrane</location>
        <topology evidence="7">Single-pass membrane protein</topology>
    </subcellularLocation>
</comment>
<dbReference type="InterPro" id="IPR003770">
    <property type="entry name" value="MLTG-like"/>
</dbReference>
<name>A0ABW6PPK3_9NOCA</name>
<protein>
    <recommendedName>
        <fullName evidence="7">Endolytic murein transglycosylase</fullName>
        <ecNumber evidence="7">4.2.2.29</ecNumber>
    </recommendedName>
    <alternativeName>
        <fullName evidence="7">Peptidoglycan lytic transglycosylase</fullName>
    </alternativeName>
    <alternativeName>
        <fullName evidence="7">Peptidoglycan polymerization terminase</fullName>
    </alternativeName>
</protein>
<evidence type="ECO:0000256" key="8">
    <source>
        <dbReference type="SAM" id="MobiDB-lite"/>
    </source>
</evidence>
<keyword evidence="10" id="KW-1185">Reference proteome</keyword>
<feature type="compositionally biased region" description="Basic and acidic residues" evidence="8">
    <location>
        <begin position="38"/>
        <end position="50"/>
    </location>
</feature>
<sequence length="521" mass="57079">MTDRWTRAEERYKAAEADRRYRRRDDDWGADARSARARTAEPDAYAARDWDNEDDDTNVIPRFEDDYEPEPEPEPAPRRRPRPRETAEDAPRTRKGAPRPRPDGARPARGERPEGRRGERGEGSPRRRRSSRAASRRAAERKKRRRTLWLVAVVFAVLFVGAVGFAGYKFISDIAPAEDFAGPGGDLVVVQVHSGDTATQIAETMFDKGVVASSAAFYEAAVKNTAMNSLQPGYYAVPQRSPAAQAVTTLVGKGSRVGNLVISEGRQLHDQQDVNTGARKEGLYTKIAAASCIGSGPSPRCVTVDQLDAAGASTDLAGLGVPEWARASVSAAPDRKRQLEGLIAAGTWDFDPGQTPQQILRQLITTSAAKYEETGLLRSGTSNGLDPYQTLIAASLVEREALPQDMPKVARVIVNRLKIDQPLQFDSTVNYSLDQTEVATTDADRTRVTPWNTYAMAGLPANPISSPSLNALKAMENPEVGPWLYFVTIDKKGTTLFTESYAEHLRNIQKAQQSGILDSGR</sequence>
<keyword evidence="1 7" id="KW-1003">Cell membrane</keyword>
<comment type="function">
    <text evidence="7">Functions as a peptidoglycan terminase that cleaves nascent peptidoglycan strands endolytically to terminate their elongation.</text>
</comment>
<evidence type="ECO:0000256" key="4">
    <source>
        <dbReference type="ARBA" id="ARBA00023136"/>
    </source>
</evidence>
<organism evidence="9 10">
    <name type="scientific">Nocardia thailandica</name>
    <dbReference type="NCBI Taxonomy" id="257275"/>
    <lineage>
        <taxon>Bacteria</taxon>
        <taxon>Bacillati</taxon>
        <taxon>Actinomycetota</taxon>
        <taxon>Actinomycetes</taxon>
        <taxon>Mycobacteriales</taxon>
        <taxon>Nocardiaceae</taxon>
        <taxon>Nocardia</taxon>
    </lineage>
</organism>
<feature type="transmembrane region" description="Helical" evidence="7">
    <location>
        <begin position="147"/>
        <end position="168"/>
    </location>
</feature>
<keyword evidence="2 7" id="KW-0812">Transmembrane</keyword>
<gene>
    <name evidence="7 9" type="primary">mltG</name>
    <name evidence="9" type="ORF">ACFYTF_15775</name>
</gene>
<evidence type="ECO:0000256" key="2">
    <source>
        <dbReference type="ARBA" id="ARBA00022692"/>
    </source>
</evidence>
<evidence type="ECO:0000313" key="9">
    <source>
        <dbReference type="EMBL" id="MFF0544289.1"/>
    </source>
</evidence>
<dbReference type="HAMAP" id="MF_02065">
    <property type="entry name" value="MltG"/>
    <property type="match status" value="1"/>
</dbReference>
<keyword evidence="6 7" id="KW-0961">Cell wall biogenesis/degradation</keyword>
<dbReference type="EC" id="4.2.2.29" evidence="7"/>
<keyword evidence="5 7" id="KW-0456">Lyase</keyword>
<dbReference type="PANTHER" id="PTHR30518">
    <property type="entry name" value="ENDOLYTIC MUREIN TRANSGLYCOSYLASE"/>
    <property type="match status" value="1"/>
</dbReference>
<feature type="compositionally biased region" description="Basic and acidic residues" evidence="8">
    <location>
        <begin position="1"/>
        <end position="27"/>
    </location>
</feature>